<dbReference type="InterPro" id="IPR001451">
    <property type="entry name" value="Hexapep"/>
</dbReference>
<dbReference type="SUPFAM" id="SSF51161">
    <property type="entry name" value="Trimeric LpxA-like enzymes"/>
    <property type="match status" value="1"/>
</dbReference>
<feature type="binding site" evidence="2">
    <location>
        <position position="66"/>
    </location>
    <ligand>
        <name>substrate</name>
    </ligand>
</feature>
<dbReference type="Gene3D" id="2.160.10.10">
    <property type="entry name" value="Hexapeptide repeat proteins"/>
    <property type="match status" value="1"/>
</dbReference>
<keyword evidence="4" id="KW-0808">Transferase</keyword>
<dbReference type="GeneID" id="35295031"/>
<dbReference type="STRING" id="1855823.MCCS_08980"/>
<protein>
    <submittedName>
        <fullName evidence="4">Acetyltransferase EpsM</fullName>
        <ecNumber evidence="4">2.3.1.-</ecNumber>
    </submittedName>
</protein>
<dbReference type="KEGG" id="mcak:MCCS_08980"/>
<dbReference type="Proteomes" id="UP000194154">
    <property type="component" value="Chromosome"/>
</dbReference>
<evidence type="ECO:0000259" key="3">
    <source>
        <dbReference type="Pfam" id="PF17836"/>
    </source>
</evidence>
<organism evidence="4 5">
    <name type="scientific">Macrococcoides canis</name>
    <dbReference type="NCBI Taxonomy" id="1855823"/>
    <lineage>
        <taxon>Bacteria</taxon>
        <taxon>Bacillati</taxon>
        <taxon>Bacillota</taxon>
        <taxon>Bacilli</taxon>
        <taxon>Bacillales</taxon>
        <taxon>Staphylococcaceae</taxon>
        <taxon>Macrococcoides</taxon>
    </lineage>
</organism>
<dbReference type="PANTHER" id="PTHR43300:SF7">
    <property type="entry name" value="UDP-N-ACETYLBACILLOSAMINE N-ACETYLTRANSFERASE"/>
    <property type="match status" value="1"/>
</dbReference>
<dbReference type="OrthoDB" id="9794407at2"/>
<gene>
    <name evidence="4" type="primary">epsM</name>
    <name evidence="4" type="ORF">MCCS_08980</name>
</gene>
<feature type="site" description="Increases basicity of active site His" evidence="1">
    <location>
        <position position="134"/>
    </location>
</feature>
<dbReference type="RefSeq" id="WP_086042207.1">
    <property type="nucleotide sequence ID" value="NZ_CBCRZA010000006.1"/>
</dbReference>
<dbReference type="CDD" id="cd03360">
    <property type="entry name" value="LbH_AT_putative"/>
    <property type="match status" value="1"/>
</dbReference>
<keyword evidence="5" id="KW-1185">Reference proteome</keyword>
<keyword evidence="4" id="KW-0012">Acyltransferase</keyword>
<accession>A0A1W7AA79</accession>
<dbReference type="EC" id="2.3.1.-" evidence="4"/>
<dbReference type="EMBL" id="CP021059">
    <property type="protein sequence ID" value="ARQ06545.1"/>
    <property type="molecule type" value="Genomic_DNA"/>
</dbReference>
<evidence type="ECO:0000313" key="5">
    <source>
        <dbReference type="Proteomes" id="UP000194154"/>
    </source>
</evidence>
<feature type="active site" description="Proton acceptor" evidence="1">
    <location>
        <position position="133"/>
    </location>
</feature>
<dbReference type="AlphaFoldDB" id="A0A1W7AA79"/>
<dbReference type="Pfam" id="PF17836">
    <property type="entry name" value="PglD_N"/>
    <property type="match status" value="1"/>
</dbReference>
<dbReference type="Gene3D" id="3.40.50.20">
    <property type="match status" value="1"/>
</dbReference>
<dbReference type="PANTHER" id="PTHR43300">
    <property type="entry name" value="ACETYLTRANSFERASE"/>
    <property type="match status" value="1"/>
</dbReference>
<feature type="domain" description="PglD N-terminal" evidence="3">
    <location>
        <begin position="3"/>
        <end position="77"/>
    </location>
</feature>
<dbReference type="Pfam" id="PF00132">
    <property type="entry name" value="Hexapep"/>
    <property type="match status" value="1"/>
</dbReference>
<feature type="binding site" evidence="2">
    <location>
        <position position="142"/>
    </location>
    <ligand>
        <name>acetyl-CoA</name>
        <dbReference type="ChEBI" id="CHEBI:57288"/>
    </ligand>
</feature>
<dbReference type="InterPro" id="IPR011004">
    <property type="entry name" value="Trimer_LpxA-like_sf"/>
</dbReference>
<dbReference type="InterPro" id="IPR020019">
    <property type="entry name" value="AcTrfase_PglD-like"/>
</dbReference>
<proteinExistence type="predicted"/>
<evidence type="ECO:0000256" key="2">
    <source>
        <dbReference type="PIRSR" id="PIRSR620019-2"/>
    </source>
</evidence>
<reference evidence="4 5" key="1">
    <citation type="journal article" date="2017" name="Int. J. Syst. Evol. Microbiol.">
        <title>Macrococcus canis sp. nov., a skin bacterium associated with infections in dogs.</title>
        <authorList>
            <person name="Gobeli Brawand S."/>
            <person name="Cotting K."/>
            <person name="Gomez-Sanz E."/>
            <person name="Collaud A."/>
            <person name="Thomann A."/>
            <person name="Brodard I."/>
            <person name="Rodriguez-Campos S."/>
            <person name="Strauss C."/>
            <person name="Perreten V."/>
        </authorList>
    </citation>
    <scope>NUCLEOTIDE SEQUENCE [LARGE SCALE GENOMIC DNA]</scope>
    <source>
        <strain evidence="4 5">KM45013</strain>
    </source>
</reference>
<sequence length="207" mass="22539">MHKITLLGNGGHAKVIRDMIERHPEFDLYAILDGQIHEKFIEEDIIYDSMDCIEQYKHTRFIIAIGNNHVREKIVNQYSLVDSDFATIIDPSSVVSKFAHVSIGTVVMPNSVINSHALVGKHSIINSGAIIEHDNVLGDFIHISPGAVLSGTVTVGDYTHVGSGSVVIPNINIGARCIIGAGSVIIKDIERNVTVVGNPARIIKRSE</sequence>
<dbReference type="NCBIfam" id="TIGR03570">
    <property type="entry name" value="NeuD_NnaD"/>
    <property type="match status" value="1"/>
</dbReference>
<evidence type="ECO:0000256" key="1">
    <source>
        <dbReference type="PIRSR" id="PIRSR620019-1"/>
    </source>
</evidence>
<name>A0A1W7AA79_9STAP</name>
<evidence type="ECO:0000313" key="4">
    <source>
        <dbReference type="EMBL" id="ARQ06545.1"/>
    </source>
</evidence>
<dbReference type="GO" id="GO:0016746">
    <property type="term" value="F:acyltransferase activity"/>
    <property type="evidence" value="ECO:0007669"/>
    <property type="project" value="UniProtKB-KW"/>
</dbReference>
<dbReference type="InterPro" id="IPR041561">
    <property type="entry name" value="PglD_N"/>
</dbReference>
<dbReference type="InterPro" id="IPR050179">
    <property type="entry name" value="Trans_hexapeptide_repeat"/>
</dbReference>